<reference evidence="1" key="1">
    <citation type="submission" date="2014-09" db="EMBL/GenBank/DDBJ databases">
        <authorList>
            <person name="Magalhaes I.L.F."/>
            <person name="Oliveira U."/>
            <person name="Santos F.R."/>
            <person name="Vidigal T.H.D.A."/>
            <person name="Brescovit A.D."/>
            <person name="Santos A.J."/>
        </authorList>
    </citation>
    <scope>NUCLEOTIDE SEQUENCE</scope>
    <source>
        <tissue evidence="1">Shoot tissue taken approximately 20 cm above the soil surface</tissue>
    </source>
</reference>
<reference evidence="1" key="2">
    <citation type="journal article" date="2015" name="Data Brief">
        <title>Shoot transcriptome of the giant reed, Arundo donax.</title>
        <authorList>
            <person name="Barrero R.A."/>
            <person name="Guerrero F.D."/>
            <person name="Moolhuijzen P."/>
            <person name="Goolsby J.A."/>
            <person name="Tidwell J."/>
            <person name="Bellgard S.E."/>
            <person name="Bellgard M.I."/>
        </authorList>
    </citation>
    <scope>NUCLEOTIDE SEQUENCE</scope>
    <source>
        <tissue evidence="1">Shoot tissue taken approximately 20 cm above the soil surface</tissue>
    </source>
</reference>
<organism evidence="1">
    <name type="scientific">Arundo donax</name>
    <name type="common">Giant reed</name>
    <name type="synonym">Donax arundinaceus</name>
    <dbReference type="NCBI Taxonomy" id="35708"/>
    <lineage>
        <taxon>Eukaryota</taxon>
        <taxon>Viridiplantae</taxon>
        <taxon>Streptophyta</taxon>
        <taxon>Embryophyta</taxon>
        <taxon>Tracheophyta</taxon>
        <taxon>Spermatophyta</taxon>
        <taxon>Magnoliopsida</taxon>
        <taxon>Liliopsida</taxon>
        <taxon>Poales</taxon>
        <taxon>Poaceae</taxon>
        <taxon>PACMAD clade</taxon>
        <taxon>Arundinoideae</taxon>
        <taxon>Arundineae</taxon>
        <taxon>Arundo</taxon>
    </lineage>
</organism>
<name>A0A0A9GBR1_ARUDO</name>
<evidence type="ECO:0000313" key="1">
    <source>
        <dbReference type="EMBL" id="JAE20894.1"/>
    </source>
</evidence>
<accession>A0A0A9GBR1</accession>
<proteinExistence type="predicted"/>
<dbReference type="EMBL" id="GBRH01177002">
    <property type="protein sequence ID" value="JAE20894.1"/>
    <property type="molecule type" value="Transcribed_RNA"/>
</dbReference>
<dbReference type="AlphaFoldDB" id="A0A0A9GBR1"/>
<protein>
    <submittedName>
        <fullName evidence="1">Uncharacterized protein</fullName>
    </submittedName>
</protein>
<sequence>MNDSTTAPQVPITSGILPYTNDMDPLDSSIQDSDALLGIEIAMACEGSYPTPINNENVVRIFSDDPANEYVSTGPSTIEKRNRKKRTTIDLDDNHESYEFKLNPDVANLYKDIMSSKLKKGTGANIKLIRKPSNFSVRGCRKELQEINSPSI</sequence>